<keyword evidence="10" id="KW-0943">RNA-mediated gene silencing</keyword>
<evidence type="ECO:0000259" key="12">
    <source>
        <dbReference type="Pfam" id="PF13086"/>
    </source>
</evidence>
<evidence type="ECO:0000256" key="6">
    <source>
        <dbReference type="ARBA" id="ARBA00022801"/>
    </source>
</evidence>
<dbReference type="OMA" id="FRCNAIF"/>
<dbReference type="SUPFAM" id="SSF52540">
    <property type="entry name" value="P-loop containing nucleoside triphosphate hydrolases"/>
    <property type="match status" value="1"/>
</dbReference>
<dbReference type="GO" id="GO:0003723">
    <property type="term" value="F:RNA binding"/>
    <property type="evidence" value="ECO:0007669"/>
    <property type="project" value="UniProtKB-KW"/>
</dbReference>
<evidence type="ECO:0000256" key="9">
    <source>
        <dbReference type="ARBA" id="ARBA00022884"/>
    </source>
</evidence>
<comment type="catalytic activity">
    <reaction evidence="11">
        <text>ATP + H2O = ADP + phosphate + H(+)</text>
        <dbReference type="Rhea" id="RHEA:13065"/>
        <dbReference type="ChEBI" id="CHEBI:15377"/>
        <dbReference type="ChEBI" id="CHEBI:15378"/>
        <dbReference type="ChEBI" id="CHEBI:30616"/>
        <dbReference type="ChEBI" id="CHEBI:43474"/>
        <dbReference type="ChEBI" id="CHEBI:456216"/>
        <dbReference type="EC" id="3.6.4.13"/>
    </reaction>
</comment>
<dbReference type="PANTHER" id="PTHR45418:SF1">
    <property type="entry name" value="CANCER_TESTIS ANTIGEN 55"/>
    <property type="match status" value="1"/>
</dbReference>
<organism evidence="15">
    <name type="scientific">Serpula lacrymans var. lacrymans (strain S7.3)</name>
    <name type="common">Dry rot fungus</name>
    <dbReference type="NCBI Taxonomy" id="936435"/>
    <lineage>
        <taxon>Eukaryota</taxon>
        <taxon>Fungi</taxon>
        <taxon>Dikarya</taxon>
        <taxon>Basidiomycota</taxon>
        <taxon>Agaricomycotina</taxon>
        <taxon>Agaricomycetes</taxon>
        <taxon>Agaricomycetidae</taxon>
        <taxon>Boletales</taxon>
        <taxon>Coniophorineae</taxon>
        <taxon>Serpulaceae</taxon>
        <taxon>Serpula</taxon>
    </lineage>
</organism>
<name>F8PJ52_SERL3</name>
<evidence type="ECO:0000256" key="2">
    <source>
        <dbReference type="ARBA" id="ARBA00005601"/>
    </source>
</evidence>
<evidence type="ECO:0000256" key="1">
    <source>
        <dbReference type="ARBA" id="ARBA00004331"/>
    </source>
</evidence>
<dbReference type="HOGENOM" id="CLU_001666_6_4_1"/>
<dbReference type="Pfam" id="PF13087">
    <property type="entry name" value="AAA_12"/>
    <property type="match status" value="1"/>
</dbReference>
<reference evidence="15" key="1">
    <citation type="journal article" date="2011" name="Science">
        <title>The plant cell wall-decomposing machinery underlies the functional diversity of forest fungi.</title>
        <authorList>
            <person name="Eastwood D.C."/>
            <person name="Floudas D."/>
            <person name="Binder M."/>
            <person name="Majcherczyk A."/>
            <person name="Schneider P."/>
            <person name="Aerts A."/>
            <person name="Asiegbu F.O."/>
            <person name="Baker S.E."/>
            <person name="Barry K."/>
            <person name="Bendiksby M."/>
            <person name="Blumentritt M."/>
            <person name="Coutinho P.M."/>
            <person name="Cullen D."/>
            <person name="de Vries R.P."/>
            <person name="Gathman A."/>
            <person name="Goodell B."/>
            <person name="Henrissat B."/>
            <person name="Ihrmark K."/>
            <person name="Kauserud H."/>
            <person name="Kohler A."/>
            <person name="LaButti K."/>
            <person name="Lapidus A."/>
            <person name="Lavin J.L."/>
            <person name="Lee Y.-H."/>
            <person name="Lindquist E."/>
            <person name="Lilly W."/>
            <person name="Lucas S."/>
            <person name="Morin E."/>
            <person name="Murat C."/>
            <person name="Oguiza J.A."/>
            <person name="Park J."/>
            <person name="Pisabarro A.G."/>
            <person name="Riley R."/>
            <person name="Rosling A."/>
            <person name="Salamov A."/>
            <person name="Schmidt O."/>
            <person name="Schmutz J."/>
            <person name="Skrede I."/>
            <person name="Stenlid J."/>
            <person name="Wiebenga A."/>
            <person name="Xie X."/>
            <person name="Kuees U."/>
            <person name="Hibbett D.S."/>
            <person name="Hoffmeister D."/>
            <person name="Hoegberg N."/>
            <person name="Martin F."/>
            <person name="Grigoriev I.V."/>
            <person name="Watkinson S.C."/>
        </authorList>
    </citation>
    <scope>NUCLEOTIDE SEQUENCE [LARGE SCALE GENOMIC DNA]</scope>
    <source>
        <strain evidence="15">strain S7.3</strain>
    </source>
</reference>
<dbReference type="GO" id="GO:0036464">
    <property type="term" value="C:cytoplasmic ribonucleoprotein granule"/>
    <property type="evidence" value="ECO:0007669"/>
    <property type="project" value="UniProtKB-SubCell"/>
</dbReference>
<dbReference type="InterPro" id="IPR041679">
    <property type="entry name" value="DNA2/NAM7-like_C"/>
</dbReference>
<dbReference type="InParanoid" id="F8PJ52"/>
<gene>
    <name evidence="14" type="ORF">SERLA73DRAFT_101515</name>
</gene>
<protein>
    <recommendedName>
        <fullName evidence="3">RNA helicase</fullName>
        <ecNumber evidence="3">3.6.4.13</ecNumber>
    </recommendedName>
</protein>
<dbReference type="GO" id="GO:0005524">
    <property type="term" value="F:ATP binding"/>
    <property type="evidence" value="ECO:0007669"/>
    <property type="project" value="UniProtKB-KW"/>
</dbReference>
<dbReference type="EC" id="3.6.4.13" evidence="3"/>
<feature type="domain" description="DNA2/NAM7 helicase-like C-terminal" evidence="13">
    <location>
        <begin position="296"/>
        <end position="503"/>
    </location>
</feature>
<dbReference type="GO" id="GO:0016787">
    <property type="term" value="F:hydrolase activity"/>
    <property type="evidence" value="ECO:0007669"/>
    <property type="project" value="UniProtKB-KW"/>
</dbReference>
<evidence type="ECO:0000256" key="10">
    <source>
        <dbReference type="ARBA" id="ARBA00023158"/>
    </source>
</evidence>
<dbReference type="eggNOG" id="KOG1804">
    <property type="taxonomic scope" value="Eukaryota"/>
</dbReference>
<dbReference type="Gene3D" id="3.40.50.300">
    <property type="entry name" value="P-loop containing nucleotide triphosphate hydrolases"/>
    <property type="match status" value="2"/>
</dbReference>
<keyword evidence="15" id="KW-1185">Reference proteome</keyword>
<evidence type="ECO:0000256" key="11">
    <source>
        <dbReference type="ARBA" id="ARBA00047984"/>
    </source>
</evidence>
<dbReference type="GO" id="GO:0031047">
    <property type="term" value="P:regulatory ncRNA-mediated gene silencing"/>
    <property type="evidence" value="ECO:0007669"/>
    <property type="project" value="UniProtKB-KW"/>
</dbReference>
<keyword evidence="7" id="KW-0347">Helicase</keyword>
<dbReference type="FunFam" id="3.40.50.300:FF:000608">
    <property type="entry name" value="Mov10 RISC complex RNA helicase"/>
    <property type="match status" value="1"/>
</dbReference>
<comment type="subcellular location">
    <subcellularLocation>
        <location evidence="1">Cytoplasm</location>
        <location evidence="1">Cytoplasmic ribonucleoprotein granule</location>
    </subcellularLocation>
</comment>
<keyword evidence="5" id="KW-0547">Nucleotide-binding</keyword>
<dbReference type="InterPro" id="IPR041677">
    <property type="entry name" value="DNA2/NAM7_AAA_11"/>
</dbReference>
<feature type="domain" description="DNA2/NAM7 helicase helicase" evidence="12">
    <location>
        <begin position="217"/>
        <end position="287"/>
    </location>
</feature>
<evidence type="ECO:0000256" key="7">
    <source>
        <dbReference type="ARBA" id="ARBA00022806"/>
    </source>
</evidence>
<evidence type="ECO:0000256" key="5">
    <source>
        <dbReference type="ARBA" id="ARBA00022741"/>
    </source>
</evidence>
<sequence length="592" mass="66230">MSGDRILVQKHGSPQGQWFEGGVHVVHKEEVGLRFHASFKGWSSLSRYTVRFKLNRIPTQRQHQALDTAFNPERILFPLQKFVLPANKTAHVNIKPFNRLITTNPPQLLAVISILRQTPGSVPFVIFGPPGTGKTITVIEAIKQILHHNPSARILATAPSNSAADLIAARLTSAFTKDELFRLYAPSRFHKQVPEELRTYTYMKDRHFSTPIMSRFKSFKVIVCTCVSASIPYGVGVPRGHFSHIFVDEAGQATEPEVMIGIKTMADNKTNIILSGDPKQLGPIIRSSIARELGMETSYLERLMTSDTYDVKSGRGQTVVKLVKNFRSHAAILKFPNERFYAGELEQCGDPKVINAFTGSPQLASKNFPVIFHAVIGKDDREASSPSFFNIDEVSQVKSYITALRSDRKFWITDDEIGVIAPYHAQCLKIRASLQAVADGVKVGSVEEFQGQERKVIIISTVRSSREFIEYDLKHTLGFVASPRRFNVAVTRAQALLIVIGDPSVLSLDPLWRSFLNYVHNNGGWKGPSITWDPLAPVEESGGYDKTARDKGLVDMNDFSRRMEQLTLSSVQVIEEVDEADVNVDRPWRDVE</sequence>
<keyword evidence="8" id="KW-0067">ATP-binding</keyword>
<dbReference type="InterPro" id="IPR026122">
    <property type="entry name" value="MOV-10/SDE3_DEXXQ/H-box"/>
</dbReference>
<dbReference type="InterPro" id="IPR027417">
    <property type="entry name" value="P-loop_NTPase"/>
</dbReference>
<dbReference type="InterPro" id="IPR047187">
    <property type="entry name" value="SF1_C_Upf1"/>
</dbReference>
<evidence type="ECO:0000259" key="13">
    <source>
        <dbReference type="Pfam" id="PF13087"/>
    </source>
</evidence>
<comment type="similarity">
    <text evidence="2">Belongs to the DNA2/NAM7 helicase family. SDE3 subfamily.</text>
</comment>
<dbReference type="Proteomes" id="UP000008063">
    <property type="component" value="Unassembled WGS sequence"/>
</dbReference>
<dbReference type="OrthoDB" id="6513042at2759"/>
<keyword evidence="9" id="KW-0694">RNA-binding</keyword>
<evidence type="ECO:0000313" key="15">
    <source>
        <dbReference type="Proteomes" id="UP000008063"/>
    </source>
</evidence>
<proteinExistence type="inferred from homology"/>
<dbReference type="PANTHER" id="PTHR45418">
    <property type="entry name" value="CANCER/TESTIS ANTIGEN 55"/>
    <property type="match status" value="1"/>
</dbReference>
<dbReference type="AlphaFoldDB" id="F8PJ52"/>
<keyword evidence="6" id="KW-0378">Hydrolase</keyword>
<evidence type="ECO:0000256" key="3">
    <source>
        <dbReference type="ARBA" id="ARBA00012552"/>
    </source>
</evidence>
<dbReference type="STRING" id="936435.F8PJ52"/>
<feature type="domain" description="DNA2/NAM7 helicase helicase" evidence="12">
    <location>
        <begin position="104"/>
        <end position="194"/>
    </location>
</feature>
<keyword evidence="4" id="KW-0963">Cytoplasm</keyword>
<dbReference type="CDD" id="cd18038">
    <property type="entry name" value="DEXXQc_Helz-like"/>
    <property type="match status" value="1"/>
</dbReference>
<dbReference type="Pfam" id="PF13086">
    <property type="entry name" value="AAA_11"/>
    <property type="match status" value="2"/>
</dbReference>
<evidence type="ECO:0000256" key="4">
    <source>
        <dbReference type="ARBA" id="ARBA00022490"/>
    </source>
</evidence>
<evidence type="ECO:0000313" key="14">
    <source>
        <dbReference type="EMBL" id="EGO03416.1"/>
    </source>
</evidence>
<dbReference type="GO" id="GO:0032574">
    <property type="term" value="F:5'-3' RNA helicase activity"/>
    <property type="evidence" value="ECO:0007669"/>
    <property type="project" value="InterPro"/>
</dbReference>
<evidence type="ECO:0000256" key="8">
    <source>
        <dbReference type="ARBA" id="ARBA00022840"/>
    </source>
</evidence>
<dbReference type="EMBL" id="GL945475">
    <property type="protein sequence ID" value="EGO03416.1"/>
    <property type="molecule type" value="Genomic_DNA"/>
</dbReference>
<dbReference type="CDD" id="cd18808">
    <property type="entry name" value="SF1_C_Upf1"/>
    <property type="match status" value="1"/>
</dbReference>
<accession>F8PJ52</accession>